<evidence type="ECO:0000313" key="3">
    <source>
        <dbReference type="Proteomes" id="UP000179252"/>
    </source>
</evidence>
<comment type="caution">
    <text evidence="2">The sequence shown here is derived from an EMBL/GenBank/DDBJ whole genome shotgun (WGS) entry which is preliminary data.</text>
</comment>
<evidence type="ECO:0000313" key="2">
    <source>
        <dbReference type="EMBL" id="OGD83208.1"/>
    </source>
</evidence>
<dbReference type="InterPro" id="IPR052534">
    <property type="entry name" value="Extracell_DNA_Util/SecSys_Comp"/>
</dbReference>
<organism evidence="2 3">
    <name type="scientific">Candidatus Curtissbacteria bacterium RBG_13_40_7</name>
    <dbReference type="NCBI Taxonomy" id="1797706"/>
    <lineage>
        <taxon>Bacteria</taxon>
        <taxon>Candidatus Curtissiibacteriota</taxon>
    </lineage>
</organism>
<keyword evidence="1" id="KW-0812">Transmembrane</keyword>
<gene>
    <name evidence="2" type="ORF">A2165_04230</name>
</gene>
<evidence type="ECO:0000256" key="1">
    <source>
        <dbReference type="SAM" id="Phobius"/>
    </source>
</evidence>
<name>A0A1F5FUC5_9BACT</name>
<dbReference type="PANTHER" id="PTHR40278">
    <property type="entry name" value="DNA UTILIZATION PROTEIN HOFN"/>
    <property type="match status" value="1"/>
</dbReference>
<dbReference type="PANTHER" id="PTHR40278:SF1">
    <property type="entry name" value="DNA UTILIZATION PROTEIN HOFN"/>
    <property type="match status" value="1"/>
</dbReference>
<feature type="transmembrane region" description="Helical" evidence="1">
    <location>
        <begin position="24"/>
        <end position="46"/>
    </location>
</feature>
<keyword evidence="1" id="KW-1133">Transmembrane helix</keyword>
<reference evidence="2 3" key="1">
    <citation type="journal article" date="2016" name="Nat. Commun.">
        <title>Thousands of microbial genomes shed light on interconnected biogeochemical processes in an aquifer system.</title>
        <authorList>
            <person name="Anantharaman K."/>
            <person name="Brown C.T."/>
            <person name="Hug L.A."/>
            <person name="Sharon I."/>
            <person name="Castelle C.J."/>
            <person name="Probst A.J."/>
            <person name="Thomas B.C."/>
            <person name="Singh A."/>
            <person name="Wilkins M.J."/>
            <person name="Karaoz U."/>
            <person name="Brodie E.L."/>
            <person name="Williams K.H."/>
            <person name="Hubbard S.S."/>
            <person name="Banfield J.F."/>
        </authorList>
    </citation>
    <scope>NUCLEOTIDE SEQUENCE [LARGE SCALE GENOMIC DNA]</scope>
</reference>
<dbReference type="EMBL" id="MFAU01000056">
    <property type="protein sequence ID" value="OGD83208.1"/>
    <property type="molecule type" value="Genomic_DNA"/>
</dbReference>
<dbReference type="AlphaFoldDB" id="A0A1F5FUC5"/>
<keyword evidence="1" id="KW-0472">Membrane</keyword>
<proteinExistence type="predicted"/>
<evidence type="ECO:0008006" key="4">
    <source>
        <dbReference type="Google" id="ProtNLM"/>
    </source>
</evidence>
<dbReference type="Proteomes" id="UP000179252">
    <property type="component" value="Unassembled WGS sequence"/>
</dbReference>
<protein>
    <recommendedName>
        <fullName evidence="4">PilN domain-containing protein</fullName>
    </recommendedName>
</protein>
<accession>A0A1F5FUC5</accession>
<dbReference type="Pfam" id="PF05137">
    <property type="entry name" value="PilN"/>
    <property type="match status" value="1"/>
</dbReference>
<dbReference type="InterPro" id="IPR007813">
    <property type="entry name" value="PilN"/>
</dbReference>
<sequence length="179" mass="19549">MAEINLLPLEEKANEQFLLLSKRISIASIILLVFTAIFALGTLAYYSSLAAKRSELVNQLEVRSQEIESLKASEELIVVVSEKASAADQILSTRFNHGEIFNSLTEIIPKDVYFTDIRFSGDKTAISGKAKTYADVAGLVSSFLSEEGNKIFSNISIDSLSSDESGEFAFSITAQLVPK</sequence>